<proteinExistence type="predicted"/>
<protein>
    <submittedName>
        <fullName evidence="1">Uncharacterized protein</fullName>
    </submittedName>
</protein>
<dbReference type="Proteomes" id="UP000237105">
    <property type="component" value="Unassembled WGS sequence"/>
</dbReference>
<evidence type="ECO:0000313" key="2">
    <source>
        <dbReference type="Proteomes" id="UP000237105"/>
    </source>
</evidence>
<dbReference type="EMBL" id="JXTB01000698">
    <property type="protein sequence ID" value="PON33847.1"/>
    <property type="molecule type" value="Genomic_DNA"/>
</dbReference>
<sequence length="131" mass="14536">CKMVEIHMTQLQSQASLSASSSSTQSAPPRIDETLITYEVLGVRRRYRRRVGPKLKRATSTSSTAASPPRILLDAVFDEQLCYMSCALTRLVPGFYMSIQQLAALDILPMLLPPILPPKFRSELPLPTSDT</sequence>
<name>A0A2P5ABC6_PARAD</name>
<keyword evidence="2" id="KW-1185">Reference proteome</keyword>
<comment type="caution">
    <text evidence="1">The sequence shown here is derived from an EMBL/GenBank/DDBJ whole genome shotgun (WGS) entry which is preliminary data.</text>
</comment>
<feature type="non-terminal residue" evidence="1">
    <location>
        <position position="1"/>
    </location>
</feature>
<accession>A0A2P5ABC6</accession>
<dbReference type="AlphaFoldDB" id="A0A2P5ABC6"/>
<organism evidence="1 2">
    <name type="scientific">Parasponia andersonii</name>
    <name type="common">Sponia andersonii</name>
    <dbReference type="NCBI Taxonomy" id="3476"/>
    <lineage>
        <taxon>Eukaryota</taxon>
        <taxon>Viridiplantae</taxon>
        <taxon>Streptophyta</taxon>
        <taxon>Embryophyta</taxon>
        <taxon>Tracheophyta</taxon>
        <taxon>Spermatophyta</taxon>
        <taxon>Magnoliopsida</taxon>
        <taxon>eudicotyledons</taxon>
        <taxon>Gunneridae</taxon>
        <taxon>Pentapetalae</taxon>
        <taxon>rosids</taxon>
        <taxon>fabids</taxon>
        <taxon>Rosales</taxon>
        <taxon>Cannabaceae</taxon>
        <taxon>Parasponia</taxon>
    </lineage>
</organism>
<evidence type="ECO:0000313" key="1">
    <source>
        <dbReference type="EMBL" id="PON33847.1"/>
    </source>
</evidence>
<reference evidence="2" key="1">
    <citation type="submission" date="2016-06" db="EMBL/GenBank/DDBJ databases">
        <title>Parallel loss of symbiosis genes in relatives of nitrogen-fixing non-legume Parasponia.</title>
        <authorList>
            <person name="Van Velzen R."/>
            <person name="Holmer R."/>
            <person name="Bu F."/>
            <person name="Rutten L."/>
            <person name="Van Zeijl A."/>
            <person name="Liu W."/>
            <person name="Santuari L."/>
            <person name="Cao Q."/>
            <person name="Sharma T."/>
            <person name="Shen D."/>
            <person name="Roswanjaya Y."/>
            <person name="Wardhani T."/>
            <person name="Kalhor M.S."/>
            <person name="Jansen J."/>
            <person name="Van den Hoogen J."/>
            <person name="Gungor B."/>
            <person name="Hartog M."/>
            <person name="Hontelez J."/>
            <person name="Verver J."/>
            <person name="Yang W.-C."/>
            <person name="Schijlen E."/>
            <person name="Repin R."/>
            <person name="Schilthuizen M."/>
            <person name="Schranz E."/>
            <person name="Heidstra R."/>
            <person name="Miyata K."/>
            <person name="Fedorova E."/>
            <person name="Kohlen W."/>
            <person name="Bisseling T."/>
            <person name="Smit S."/>
            <person name="Geurts R."/>
        </authorList>
    </citation>
    <scope>NUCLEOTIDE SEQUENCE [LARGE SCALE GENOMIC DNA]</scope>
    <source>
        <strain evidence="2">cv. WU1-14</strain>
    </source>
</reference>
<gene>
    <name evidence="1" type="ORF">PanWU01x14_349200</name>
</gene>